<dbReference type="PANTHER" id="PTHR43124">
    <property type="entry name" value="PURINE EFFLUX PUMP PBUE"/>
    <property type="match status" value="1"/>
</dbReference>
<reference evidence="8 9" key="1">
    <citation type="submission" date="2022-10" db="EMBL/GenBank/DDBJ databases">
        <title>Janthinobacterium sp. hw3 Genome sequencing.</title>
        <authorList>
            <person name="Park S."/>
        </authorList>
    </citation>
    <scope>NUCLEOTIDE SEQUENCE [LARGE SCALE GENOMIC DNA]</scope>
    <source>
        <strain evidence="9">hw3</strain>
    </source>
</reference>
<feature type="transmembrane region" description="Helical" evidence="6">
    <location>
        <begin position="116"/>
        <end position="138"/>
    </location>
</feature>
<evidence type="ECO:0000259" key="7">
    <source>
        <dbReference type="PROSITE" id="PS50850"/>
    </source>
</evidence>
<evidence type="ECO:0000256" key="2">
    <source>
        <dbReference type="ARBA" id="ARBA00022475"/>
    </source>
</evidence>
<keyword evidence="2" id="KW-1003">Cell membrane</keyword>
<evidence type="ECO:0000256" key="4">
    <source>
        <dbReference type="ARBA" id="ARBA00022989"/>
    </source>
</evidence>
<evidence type="ECO:0000313" key="9">
    <source>
        <dbReference type="Proteomes" id="UP001221208"/>
    </source>
</evidence>
<dbReference type="RefSeq" id="WP_273668721.1">
    <property type="nucleotide sequence ID" value="NZ_JAQQXR010000001.1"/>
</dbReference>
<evidence type="ECO:0000256" key="1">
    <source>
        <dbReference type="ARBA" id="ARBA00004651"/>
    </source>
</evidence>
<proteinExistence type="predicted"/>
<protein>
    <submittedName>
        <fullName evidence="8">MFS transporter</fullName>
    </submittedName>
</protein>
<dbReference type="Proteomes" id="UP001221208">
    <property type="component" value="Unassembled WGS sequence"/>
</dbReference>
<feature type="transmembrane region" description="Helical" evidence="6">
    <location>
        <begin position="375"/>
        <end position="395"/>
    </location>
</feature>
<feature type="transmembrane region" description="Helical" evidence="6">
    <location>
        <begin position="21"/>
        <end position="43"/>
    </location>
</feature>
<dbReference type="SUPFAM" id="SSF103473">
    <property type="entry name" value="MFS general substrate transporter"/>
    <property type="match status" value="1"/>
</dbReference>
<feature type="transmembrane region" description="Helical" evidence="6">
    <location>
        <begin position="63"/>
        <end position="84"/>
    </location>
</feature>
<keyword evidence="4 6" id="KW-1133">Transmembrane helix</keyword>
<feature type="transmembrane region" description="Helical" evidence="6">
    <location>
        <begin position="312"/>
        <end position="336"/>
    </location>
</feature>
<dbReference type="InterPro" id="IPR011701">
    <property type="entry name" value="MFS"/>
</dbReference>
<gene>
    <name evidence="8" type="ORF">OIK44_00660</name>
</gene>
<comment type="subcellular location">
    <subcellularLocation>
        <location evidence="1">Cell membrane</location>
        <topology evidence="1">Multi-pass membrane protein</topology>
    </subcellularLocation>
</comment>
<accession>A0ABT5JTR1</accession>
<feature type="transmembrane region" description="Helical" evidence="6">
    <location>
        <begin position="348"/>
        <end position="369"/>
    </location>
</feature>
<sequence length="412" mass="41559">MHTPQHQAAAPPSEQAAEAGLSPWLAVASVGIGAFALVTSEFLPVGLLPAIAAELAITKGQTGLMITTPGIVAAFAAVFVTVGSGRLDRRIVLMALTVLLVLSNLIVALAPSFGWILLGRALLGIGVGGFWAIGTAIGPRLVSPEHAAKAMSVIFAGVSLGTVAGVPAGALVGELIGWRVAFGSASAIALLVLLGQALLLPALPPTQAITLRQLPAILGIRKARLGLIATVLLFVGQFAGYTYIAPFLKLVSGMSATLITTLLLAYGLTGFVGNILGGWAVGKSERGTLIATSLVLGLAALAMPLFGADQIAATVLVGIWGLAFGAMPIAIQTWMYKAAPDLMEGSSALFVATAQIGLASGALLGGLGVDHLGVGSAMVIGGAFAVSCAAVIWKFGHDRVATLKIVGGTDRV</sequence>
<keyword evidence="5 6" id="KW-0472">Membrane</keyword>
<dbReference type="CDD" id="cd17324">
    <property type="entry name" value="MFS_NepI_like"/>
    <property type="match status" value="1"/>
</dbReference>
<organism evidence="8 9">
    <name type="scientific">Janthinobacterium fluminis</name>
    <dbReference type="NCBI Taxonomy" id="2987524"/>
    <lineage>
        <taxon>Bacteria</taxon>
        <taxon>Pseudomonadati</taxon>
        <taxon>Pseudomonadota</taxon>
        <taxon>Betaproteobacteria</taxon>
        <taxon>Burkholderiales</taxon>
        <taxon>Oxalobacteraceae</taxon>
        <taxon>Janthinobacterium</taxon>
    </lineage>
</organism>
<feature type="transmembrane region" description="Helical" evidence="6">
    <location>
        <begin position="224"/>
        <end position="244"/>
    </location>
</feature>
<keyword evidence="3 6" id="KW-0812">Transmembrane</keyword>
<dbReference type="InterPro" id="IPR036259">
    <property type="entry name" value="MFS_trans_sf"/>
</dbReference>
<comment type="caution">
    <text evidence="8">The sequence shown here is derived from an EMBL/GenBank/DDBJ whole genome shotgun (WGS) entry which is preliminary data.</text>
</comment>
<dbReference type="Gene3D" id="1.20.1250.20">
    <property type="entry name" value="MFS general substrate transporter like domains"/>
    <property type="match status" value="1"/>
</dbReference>
<name>A0ABT5JTR1_9BURK</name>
<dbReference type="PANTHER" id="PTHR43124:SF3">
    <property type="entry name" value="CHLORAMPHENICOL EFFLUX PUMP RV0191"/>
    <property type="match status" value="1"/>
</dbReference>
<evidence type="ECO:0000256" key="6">
    <source>
        <dbReference type="SAM" id="Phobius"/>
    </source>
</evidence>
<dbReference type="InterPro" id="IPR020846">
    <property type="entry name" value="MFS_dom"/>
</dbReference>
<feature type="transmembrane region" description="Helical" evidence="6">
    <location>
        <begin position="176"/>
        <end position="203"/>
    </location>
</feature>
<feature type="domain" description="Major facilitator superfamily (MFS) profile" evidence="7">
    <location>
        <begin position="26"/>
        <end position="400"/>
    </location>
</feature>
<feature type="transmembrane region" description="Helical" evidence="6">
    <location>
        <begin position="256"/>
        <end position="276"/>
    </location>
</feature>
<evidence type="ECO:0000256" key="5">
    <source>
        <dbReference type="ARBA" id="ARBA00023136"/>
    </source>
</evidence>
<dbReference type="PROSITE" id="PS50850">
    <property type="entry name" value="MFS"/>
    <property type="match status" value="1"/>
</dbReference>
<dbReference type="InterPro" id="IPR050189">
    <property type="entry name" value="MFS_Efflux_Transporters"/>
</dbReference>
<feature type="transmembrane region" description="Helical" evidence="6">
    <location>
        <begin position="288"/>
        <end position="306"/>
    </location>
</feature>
<feature type="transmembrane region" description="Helical" evidence="6">
    <location>
        <begin position="150"/>
        <end position="170"/>
    </location>
</feature>
<dbReference type="Pfam" id="PF07690">
    <property type="entry name" value="MFS_1"/>
    <property type="match status" value="1"/>
</dbReference>
<keyword evidence="9" id="KW-1185">Reference proteome</keyword>
<evidence type="ECO:0000256" key="3">
    <source>
        <dbReference type="ARBA" id="ARBA00022692"/>
    </source>
</evidence>
<evidence type="ECO:0000313" key="8">
    <source>
        <dbReference type="EMBL" id="MDC8756093.1"/>
    </source>
</evidence>
<dbReference type="EMBL" id="JAQQXR010000001">
    <property type="protein sequence ID" value="MDC8756093.1"/>
    <property type="molecule type" value="Genomic_DNA"/>
</dbReference>
<feature type="transmembrane region" description="Helical" evidence="6">
    <location>
        <begin position="91"/>
        <end position="110"/>
    </location>
</feature>